<comment type="caution">
    <text evidence="2">The sequence shown here is derived from an EMBL/GenBank/DDBJ whole genome shotgun (WGS) entry which is preliminary data.</text>
</comment>
<keyword evidence="3" id="KW-1185">Reference proteome</keyword>
<dbReference type="Proteomes" id="UP001295684">
    <property type="component" value="Unassembled WGS sequence"/>
</dbReference>
<feature type="region of interest" description="Disordered" evidence="1">
    <location>
        <begin position="261"/>
        <end position="284"/>
    </location>
</feature>
<evidence type="ECO:0000313" key="3">
    <source>
        <dbReference type="Proteomes" id="UP001295684"/>
    </source>
</evidence>
<name>A0AAD1U3C9_EUPCR</name>
<dbReference type="EMBL" id="CAMPGE010000985">
    <property type="protein sequence ID" value="CAI2359752.1"/>
    <property type="molecule type" value="Genomic_DNA"/>
</dbReference>
<evidence type="ECO:0000256" key="1">
    <source>
        <dbReference type="SAM" id="MobiDB-lite"/>
    </source>
</evidence>
<protein>
    <submittedName>
        <fullName evidence="2">Uncharacterized protein</fullName>
    </submittedName>
</protein>
<accession>A0AAD1U3C9</accession>
<sequence>MHPLPSKSPYPPILPTFSITSPSQNPLFTSQARLPKSSSCQARPSQGRMDFSNKIIKERRQSRETPKFPHKKSTVRKSLSLLAKKAYRVHRKALPPIITKEGLKNYKSHLYNLDQDFEDFLKNGHISFLKNINKSFEPYKNTKSLMCDQVYLKNCDKKMKQNFIKVTKISEKKDSDIQDRLQTVSRNSLSLNSQIINPIKEVKLIRTLSTFKNLKNHDIEDFPNIFKQATTRSAICSSKPTLKTNRDLIKDLKRWEAYQGGNKPRVTNHKKTHSNVNNAGSDNIQKRKDGTLYLKSINFARSFTPSQA</sequence>
<evidence type="ECO:0000313" key="2">
    <source>
        <dbReference type="EMBL" id="CAI2359752.1"/>
    </source>
</evidence>
<gene>
    <name evidence="2" type="ORF">ECRASSUSDP1_LOCUS1046</name>
</gene>
<feature type="region of interest" description="Disordered" evidence="1">
    <location>
        <begin position="25"/>
        <end position="50"/>
    </location>
</feature>
<dbReference type="AlphaFoldDB" id="A0AAD1U3C9"/>
<feature type="compositionally biased region" description="Polar residues" evidence="1">
    <location>
        <begin position="274"/>
        <end position="283"/>
    </location>
</feature>
<reference evidence="2" key="1">
    <citation type="submission" date="2023-07" db="EMBL/GenBank/DDBJ databases">
        <authorList>
            <consortium name="AG Swart"/>
            <person name="Singh M."/>
            <person name="Singh A."/>
            <person name="Seah K."/>
            <person name="Emmerich C."/>
        </authorList>
    </citation>
    <scope>NUCLEOTIDE SEQUENCE</scope>
    <source>
        <strain evidence="2">DP1</strain>
    </source>
</reference>
<feature type="compositionally biased region" description="Polar residues" evidence="1">
    <location>
        <begin position="25"/>
        <end position="44"/>
    </location>
</feature>
<organism evidence="2 3">
    <name type="scientific">Euplotes crassus</name>
    <dbReference type="NCBI Taxonomy" id="5936"/>
    <lineage>
        <taxon>Eukaryota</taxon>
        <taxon>Sar</taxon>
        <taxon>Alveolata</taxon>
        <taxon>Ciliophora</taxon>
        <taxon>Intramacronucleata</taxon>
        <taxon>Spirotrichea</taxon>
        <taxon>Hypotrichia</taxon>
        <taxon>Euplotida</taxon>
        <taxon>Euplotidae</taxon>
        <taxon>Moneuplotes</taxon>
    </lineage>
</organism>
<proteinExistence type="predicted"/>